<protein>
    <recommendedName>
        <fullName evidence="3">tRNA-guanine(15) transglycosylase-like domain-containing protein</fullName>
    </recommendedName>
</protein>
<dbReference type="InterPro" id="IPR036511">
    <property type="entry name" value="TGT-like_sf"/>
</dbReference>
<evidence type="ECO:0000313" key="2">
    <source>
        <dbReference type="Proteomes" id="UP000669317"/>
    </source>
</evidence>
<dbReference type="EMBL" id="JAGIKT010000087">
    <property type="protein sequence ID" value="MBP0115579.1"/>
    <property type="molecule type" value="Genomic_DNA"/>
</dbReference>
<reference evidence="1 2" key="1">
    <citation type="submission" date="2021-03" db="EMBL/GenBank/DDBJ databases">
        <title>Genome Sequence of Bradyrhizobium vignae strain ISRA400.</title>
        <authorList>
            <person name="Tisa L.S."/>
            <person name="Svistoonoff S."/>
            <person name="Hocher V."/>
            <person name="Fall S."/>
            <person name="Zaiya A."/>
            <person name="Naing D."/>
            <person name="Niang N."/>
            <person name="Diouf A."/>
            <person name="Dasylva M.C."/>
            <person name="Toure O."/>
            <person name="Gueye M."/>
            <person name="Gully D."/>
            <person name="Tisseyre P."/>
            <person name="Simpson S."/>
            <person name="Morris K."/>
            <person name="Thomas W.K."/>
        </authorList>
    </citation>
    <scope>NUCLEOTIDE SEQUENCE [LARGE SCALE GENOMIC DNA]</scope>
    <source>
        <strain evidence="1 2">ISRA400</strain>
    </source>
</reference>
<gene>
    <name evidence="1" type="ORF">JWS04_31845</name>
</gene>
<name>A0ABS4A590_9BRAD</name>
<dbReference type="RefSeq" id="WP_209296377.1">
    <property type="nucleotide sequence ID" value="NZ_JAGIKT010000087.1"/>
</dbReference>
<evidence type="ECO:0000313" key="1">
    <source>
        <dbReference type="EMBL" id="MBP0115579.1"/>
    </source>
</evidence>
<dbReference type="Proteomes" id="UP000669317">
    <property type="component" value="Unassembled WGS sequence"/>
</dbReference>
<dbReference type="Gene3D" id="3.20.20.105">
    <property type="entry name" value="Queuine tRNA-ribosyltransferase-like"/>
    <property type="match status" value="1"/>
</dbReference>
<keyword evidence="2" id="KW-1185">Reference proteome</keyword>
<comment type="caution">
    <text evidence="1">The sequence shown here is derived from an EMBL/GenBank/DDBJ whole genome shotgun (WGS) entry which is preliminary data.</text>
</comment>
<organism evidence="1 2">
    <name type="scientific">Bradyrhizobium vignae</name>
    <dbReference type="NCBI Taxonomy" id="1549949"/>
    <lineage>
        <taxon>Bacteria</taxon>
        <taxon>Pseudomonadati</taxon>
        <taxon>Pseudomonadota</taxon>
        <taxon>Alphaproteobacteria</taxon>
        <taxon>Hyphomicrobiales</taxon>
        <taxon>Nitrobacteraceae</taxon>
        <taxon>Bradyrhizobium</taxon>
    </lineage>
</organism>
<accession>A0ABS4A590</accession>
<sequence>MLASRRFLRIGNAPSIKTPLLLPSFSSKGFPNVAKILQTMEEYISDEVLVSAYDIHSNHIKPPFDFASAIFLDSGGYEASKETELSDTYEKEYSAKEWSLDKHQQVLAQWKSNSPTVCVSYDHPNDRVPTVQQIERAKAMVLPPGNSARALLIKPETETSKRLHLENILPTVKQMTGFAVVGVTEKEIGNSTLSRMINVAKLRKELDAHHPGLPIHVFGSLDTISTFLYFLAGADIFDGLTWLRYAFSNGDTVYRHHFGSLSLPITTNSDIVEGRCWTNNYQYMQEMRLSMIKFAVDGRFEHFGKHHESLKRAYDAMIAELGGA</sequence>
<proteinExistence type="predicted"/>
<evidence type="ECO:0008006" key="3">
    <source>
        <dbReference type="Google" id="ProtNLM"/>
    </source>
</evidence>
<dbReference type="SUPFAM" id="SSF51713">
    <property type="entry name" value="tRNA-guanine transglycosylase"/>
    <property type="match status" value="1"/>
</dbReference>